<keyword evidence="4" id="KW-1185">Reference proteome</keyword>
<feature type="region of interest" description="Disordered" evidence="2">
    <location>
        <begin position="80"/>
        <end position="99"/>
    </location>
</feature>
<dbReference type="OrthoDB" id="428507at2759"/>
<evidence type="ECO:0000313" key="3">
    <source>
        <dbReference type="EMBL" id="OLQ15567.1"/>
    </source>
</evidence>
<organism evidence="3 4">
    <name type="scientific">Symbiodinium microadriaticum</name>
    <name type="common">Dinoflagellate</name>
    <name type="synonym">Zooxanthella microadriatica</name>
    <dbReference type="NCBI Taxonomy" id="2951"/>
    <lineage>
        <taxon>Eukaryota</taxon>
        <taxon>Sar</taxon>
        <taxon>Alveolata</taxon>
        <taxon>Dinophyceae</taxon>
        <taxon>Suessiales</taxon>
        <taxon>Symbiodiniaceae</taxon>
        <taxon>Symbiodinium</taxon>
    </lineage>
</organism>
<accession>A0A1Q9F7D0</accession>
<sequence>MPSLANLANKELRFALLALFPSADLKLVSEAARCGDLDVASDFIRNALSECATATAAAATVSDPPSDPLPVEVPEKSAIGDAKEEAEPASLPLAEPPPVRHFPKEAIEAATHEVVKAKATRSGYDPAKPAQGSLTADGWEIKCHVNLHKTCQSLRTLEYPTEKRSTAAETILRNVGTDNTAAFAAVCFERMMQREQEMDDDFCVFYHHYNSASLLYEVQAEIARHAFRLPDTFAPLPRIFSGHFKGATISKLKAAFETQNALSGQDHDPWFRSLAISASPTLFAFGSEAPPLSCFRQGYGCTDLSFQGLLTKMLEDALAVTNPTAADLCAKLAEVGASFGLQVQGYGHKGNSSIKRLGGQMLQIFIHKSPWLGAEIFSKILQQSGWVGSFWEDAQGFGWAWDFKIEQAFGVPIATDVRPWLADPERAKKPLDGQVRILLDPELFVDGDGRGQPCRGQLFHYCGDWEFLGGDAEMEVTAPVAAAKAPITVTEANTESKASTEAPVEPVPSQEISPSQEESMAAPKDSAVPEPAEASQTVEETKEEPKMEAAVEAVAAAVEEAKQEIQVEAKQELPKEEEVKEAVADLAKDAQEQLKDLKAEVADAPTVLDTALFGESKTPTCNLFGWCA</sequence>
<comment type="caution">
    <text evidence="3">The sequence shown here is derived from an EMBL/GenBank/DDBJ whole genome shotgun (WGS) entry which is preliminary data.</text>
</comment>
<proteinExistence type="predicted"/>
<feature type="coiled-coil region" evidence="1">
    <location>
        <begin position="551"/>
        <end position="600"/>
    </location>
</feature>
<protein>
    <submittedName>
        <fullName evidence="3">Uncharacterized protein</fullName>
    </submittedName>
</protein>
<name>A0A1Q9F7D0_SYMMI</name>
<feature type="region of interest" description="Disordered" evidence="2">
    <location>
        <begin position="492"/>
        <end position="545"/>
    </location>
</feature>
<dbReference type="AlphaFoldDB" id="A0A1Q9F7D0"/>
<dbReference type="Proteomes" id="UP000186817">
    <property type="component" value="Unassembled WGS sequence"/>
</dbReference>
<gene>
    <name evidence="3" type="ORF">AK812_SmicGene272</name>
</gene>
<evidence type="ECO:0000256" key="1">
    <source>
        <dbReference type="SAM" id="Coils"/>
    </source>
</evidence>
<evidence type="ECO:0000256" key="2">
    <source>
        <dbReference type="SAM" id="MobiDB-lite"/>
    </source>
</evidence>
<dbReference type="EMBL" id="LSRX01000002">
    <property type="protein sequence ID" value="OLQ15567.1"/>
    <property type="molecule type" value="Genomic_DNA"/>
</dbReference>
<reference evidence="3 4" key="1">
    <citation type="submission" date="2016-02" db="EMBL/GenBank/DDBJ databases">
        <title>Genome analysis of coral dinoflagellate symbionts highlights evolutionary adaptations to a symbiotic lifestyle.</title>
        <authorList>
            <person name="Aranda M."/>
            <person name="Li Y."/>
            <person name="Liew Y.J."/>
            <person name="Baumgarten S."/>
            <person name="Simakov O."/>
            <person name="Wilson M."/>
            <person name="Piel J."/>
            <person name="Ashoor H."/>
            <person name="Bougouffa S."/>
            <person name="Bajic V.B."/>
            <person name="Ryu T."/>
            <person name="Ravasi T."/>
            <person name="Bayer T."/>
            <person name="Micklem G."/>
            <person name="Kim H."/>
            <person name="Bhak J."/>
            <person name="Lajeunesse T.C."/>
            <person name="Voolstra C.R."/>
        </authorList>
    </citation>
    <scope>NUCLEOTIDE SEQUENCE [LARGE SCALE GENOMIC DNA]</scope>
    <source>
        <strain evidence="3 4">CCMP2467</strain>
    </source>
</reference>
<evidence type="ECO:0000313" key="4">
    <source>
        <dbReference type="Proteomes" id="UP000186817"/>
    </source>
</evidence>
<keyword evidence="1" id="KW-0175">Coiled coil</keyword>
<feature type="compositionally biased region" description="Low complexity" evidence="2">
    <location>
        <begin position="503"/>
        <end position="519"/>
    </location>
</feature>